<dbReference type="Proteomes" id="UP001479290">
    <property type="component" value="Unassembled WGS sequence"/>
</dbReference>
<proteinExistence type="predicted"/>
<reference evidence="2 3" key="1">
    <citation type="submission" date="2024-05" db="EMBL/GenBank/DDBJ databases">
        <title>A high-quality chromosomal-level genome assembly of Topmouth culter (Culter alburnus).</title>
        <authorList>
            <person name="Zhao H."/>
        </authorList>
    </citation>
    <scope>NUCLEOTIDE SEQUENCE [LARGE SCALE GENOMIC DNA]</scope>
    <source>
        <strain evidence="2">CATC2023</strain>
        <tissue evidence="2">Muscle</tissue>
    </source>
</reference>
<dbReference type="EMBL" id="JAWDJR010000009">
    <property type="protein sequence ID" value="KAK9968926.1"/>
    <property type="molecule type" value="Genomic_DNA"/>
</dbReference>
<dbReference type="AlphaFoldDB" id="A0AAW2A5D2"/>
<evidence type="ECO:0000256" key="1">
    <source>
        <dbReference type="SAM" id="MobiDB-lite"/>
    </source>
</evidence>
<feature type="compositionally biased region" description="Basic and acidic residues" evidence="1">
    <location>
        <begin position="15"/>
        <end position="27"/>
    </location>
</feature>
<evidence type="ECO:0000313" key="3">
    <source>
        <dbReference type="Proteomes" id="UP001479290"/>
    </source>
</evidence>
<comment type="caution">
    <text evidence="2">The sequence shown here is derived from an EMBL/GenBank/DDBJ whole genome shotgun (WGS) entry which is preliminary data.</text>
</comment>
<name>A0AAW2A5D2_CULAL</name>
<feature type="region of interest" description="Disordered" evidence="1">
    <location>
        <begin position="1"/>
        <end position="27"/>
    </location>
</feature>
<organism evidence="2 3">
    <name type="scientific">Culter alburnus</name>
    <name type="common">Topmouth culter</name>
    <dbReference type="NCBI Taxonomy" id="194366"/>
    <lineage>
        <taxon>Eukaryota</taxon>
        <taxon>Metazoa</taxon>
        <taxon>Chordata</taxon>
        <taxon>Craniata</taxon>
        <taxon>Vertebrata</taxon>
        <taxon>Euteleostomi</taxon>
        <taxon>Actinopterygii</taxon>
        <taxon>Neopterygii</taxon>
        <taxon>Teleostei</taxon>
        <taxon>Ostariophysi</taxon>
        <taxon>Cypriniformes</taxon>
        <taxon>Xenocyprididae</taxon>
        <taxon>Xenocypridinae</taxon>
        <taxon>Culter</taxon>
    </lineage>
</organism>
<keyword evidence="3" id="KW-1185">Reference proteome</keyword>
<accession>A0AAW2A5D2</accession>
<evidence type="ECO:0000313" key="2">
    <source>
        <dbReference type="EMBL" id="KAK9968926.1"/>
    </source>
</evidence>
<protein>
    <submittedName>
        <fullName evidence="2">Uncharacterized protein</fullName>
    </submittedName>
</protein>
<feature type="non-terminal residue" evidence="2">
    <location>
        <position position="50"/>
    </location>
</feature>
<sequence>MANSPRGRPAGPVRPYRERQQEQTRPEMIKRPCVCYQRAAVKRLAFQACG</sequence>
<gene>
    <name evidence="2" type="ORF">ABG768_027143</name>
</gene>